<evidence type="ECO:0000313" key="2">
    <source>
        <dbReference type="Proteomes" id="UP000015104"/>
    </source>
</evidence>
<keyword evidence="2" id="KW-1185">Reference proteome</keyword>
<organism evidence="1 2">
    <name type="scientific">Tetranychus urticae</name>
    <name type="common">Two-spotted spider mite</name>
    <dbReference type="NCBI Taxonomy" id="32264"/>
    <lineage>
        <taxon>Eukaryota</taxon>
        <taxon>Metazoa</taxon>
        <taxon>Ecdysozoa</taxon>
        <taxon>Arthropoda</taxon>
        <taxon>Chelicerata</taxon>
        <taxon>Arachnida</taxon>
        <taxon>Acari</taxon>
        <taxon>Acariformes</taxon>
        <taxon>Trombidiformes</taxon>
        <taxon>Prostigmata</taxon>
        <taxon>Eleutherengona</taxon>
        <taxon>Raphignathae</taxon>
        <taxon>Tetranychoidea</taxon>
        <taxon>Tetranychidae</taxon>
        <taxon>Tetranychus</taxon>
    </lineage>
</organism>
<dbReference type="AlphaFoldDB" id="T1JRY6"/>
<dbReference type="HOGENOM" id="CLU_3428626_0_0_1"/>
<protein>
    <submittedName>
        <fullName evidence="1">Uncharacterized protein</fullName>
    </submittedName>
</protein>
<evidence type="ECO:0000313" key="1">
    <source>
        <dbReference type="EnsemblMetazoa" id="tetur01g08610.1"/>
    </source>
</evidence>
<name>T1JRY6_TETUR</name>
<dbReference type="Proteomes" id="UP000015104">
    <property type="component" value="Unassembled WGS sequence"/>
</dbReference>
<proteinExistence type="predicted"/>
<sequence>MTVCHRIRNDQMTMDNVFSI</sequence>
<dbReference type="EnsemblMetazoa" id="tetur01g08610.1">
    <property type="protein sequence ID" value="tetur01g08610.1"/>
    <property type="gene ID" value="tetur01g08610"/>
</dbReference>
<dbReference type="EMBL" id="CAEY01000457">
    <property type="status" value="NOT_ANNOTATED_CDS"/>
    <property type="molecule type" value="Genomic_DNA"/>
</dbReference>
<accession>T1JRY6</accession>
<reference evidence="2" key="1">
    <citation type="submission" date="2011-08" db="EMBL/GenBank/DDBJ databases">
        <authorList>
            <person name="Rombauts S."/>
        </authorList>
    </citation>
    <scope>NUCLEOTIDE SEQUENCE</scope>
    <source>
        <strain evidence="2">London</strain>
    </source>
</reference>
<reference evidence="1" key="2">
    <citation type="submission" date="2015-06" db="UniProtKB">
        <authorList>
            <consortium name="EnsemblMetazoa"/>
        </authorList>
    </citation>
    <scope>IDENTIFICATION</scope>
</reference>